<organism evidence="1 2">
    <name type="scientific">Eretmocerus hayati</name>
    <dbReference type="NCBI Taxonomy" id="131215"/>
    <lineage>
        <taxon>Eukaryota</taxon>
        <taxon>Metazoa</taxon>
        <taxon>Ecdysozoa</taxon>
        <taxon>Arthropoda</taxon>
        <taxon>Hexapoda</taxon>
        <taxon>Insecta</taxon>
        <taxon>Pterygota</taxon>
        <taxon>Neoptera</taxon>
        <taxon>Endopterygota</taxon>
        <taxon>Hymenoptera</taxon>
        <taxon>Apocrita</taxon>
        <taxon>Proctotrupomorpha</taxon>
        <taxon>Chalcidoidea</taxon>
        <taxon>Aphelinidae</taxon>
        <taxon>Aphelininae</taxon>
        <taxon>Eretmocerus</taxon>
    </lineage>
</organism>
<accession>A0ACC2PJD7</accession>
<comment type="caution">
    <text evidence="1">The sequence shown here is derived from an EMBL/GenBank/DDBJ whole genome shotgun (WGS) entry which is preliminary data.</text>
</comment>
<name>A0ACC2PJD7_9HYME</name>
<keyword evidence="2" id="KW-1185">Reference proteome</keyword>
<proteinExistence type="predicted"/>
<dbReference type="EMBL" id="CM056741">
    <property type="protein sequence ID" value="KAJ8683573.1"/>
    <property type="molecule type" value="Genomic_DNA"/>
</dbReference>
<dbReference type="Proteomes" id="UP001239111">
    <property type="component" value="Chromosome 1"/>
</dbReference>
<evidence type="ECO:0000313" key="1">
    <source>
        <dbReference type="EMBL" id="KAJ8683573.1"/>
    </source>
</evidence>
<protein>
    <submittedName>
        <fullName evidence="1">Uncharacterized protein</fullName>
    </submittedName>
</protein>
<gene>
    <name evidence="1" type="ORF">QAD02_019365</name>
</gene>
<reference evidence="1" key="1">
    <citation type="submission" date="2023-04" db="EMBL/GenBank/DDBJ databases">
        <title>A chromosome-level genome assembly of the parasitoid wasp Eretmocerus hayati.</title>
        <authorList>
            <person name="Zhong Y."/>
            <person name="Liu S."/>
            <person name="Liu Y."/>
        </authorList>
    </citation>
    <scope>NUCLEOTIDE SEQUENCE</scope>
    <source>
        <strain evidence="1">ZJU_SS_LIU_2023</strain>
    </source>
</reference>
<evidence type="ECO:0000313" key="2">
    <source>
        <dbReference type="Proteomes" id="UP001239111"/>
    </source>
</evidence>
<sequence length="238" mass="26869">MTQKFKENVKKENDHQEGVTRGSEATTTLETTENPQPVTSSVSRNQNERNAEESVTNNKAEDATTMTNEQTYENNLAPIFTGFKRPLSSAGSTNEIDEKDEARKKPPVTKIVQQPKKIKTNDKSNTIPTQEVGEQLMAIKEFISEKEKDYGISYDNFKDFMLETYHKANIDGIALKFAPDLNLLAGMIKEVQNAAQDRKLYNRLDRLYKKLNKKESDGADSNQGSEIISQETPQGEIE</sequence>